<keyword evidence="7" id="KW-0808">Transferase</keyword>
<dbReference type="InterPro" id="IPR015421">
    <property type="entry name" value="PyrdxlP-dep_Trfase_major"/>
</dbReference>
<evidence type="ECO:0000256" key="2">
    <source>
        <dbReference type="ARBA" id="ARBA00012224"/>
    </source>
</evidence>
<dbReference type="RefSeq" id="WP_286303827.1">
    <property type="nucleotide sequence ID" value="NZ_AP027741.1"/>
</dbReference>
<comment type="caution">
    <text evidence="7">The sequence shown here is derived from an EMBL/GenBank/DDBJ whole genome shotgun (WGS) entry which is preliminary data.</text>
</comment>
<dbReference type="EC" id="4.4.1.13" evidence="2"/>
<name>A0ABN0TP84_9GAMM</name>
<dbReference type="InterPro" id="IPR015424">
    <property type="entry name" value="PyrdxlP-dep_Trfase"/>
</dbReference>
<keyword evidence="4" id="KW-0456">Lyase</keyword>
<evidence type="ECO:0000313" key="8">
    <source>
        <dbReference type="Proteomes" id="UP001501476"/>
    </source>
</evidence>
<dbReference type="InterPro" id="IPR027619">
    <property type="entry name" value="C-S_lyase_PatB-like"/>
</dbReference>
<sequence length="391" mass="44371">MTIDFDQKIDRSSSHSLKFDARAAYFGRSDVIPMWVADMDFSAPEAVTKALVERAKHPIYGYTLHPDSMYDALIDWSAKRYQWQIKQSEIIMCPGVVPSINAVIEAITEPGDKVIVQPPVYFPFFSSVEKSGRELVLNPLYLDNNRYYIDFEHLEQCAQQGAKTLLFCSPHNPVGRVWTQEELAQLLELAERYQMTIISDEIHADLIFPEQQHIALATLTQANNVITTLAPSKTFNIAGMGLSSLIVSDKQQRRAIKAVFEQWHISPSNPFSITAFEAAYRHGEDWLDQLNIYIYKNKKWVEDFLQTHCPQLKLIESEGTYLLWLDCRALGMDNETLKRFFIEQAGVGMNPGYVFGDNGGGFMRLNIGTRLEIVQQAMKRIASAIDGISAS</sequence>
<dbReference type="PANTHER" id="PTHR43525:SF1">
    <property type="entry name" value="PROTEIN MALY"/>
    <property type="match status" value="1"/>
</dbReference>
<comment type="similarity">
    <text evidence="5">Belongs to the class-II pyridoxal-phosphate-dependent aminotransferase family. MalY/PatB cystathionine beta-lyase subfamily.</text>
</comment>
<keyword evidence="8" id="KW-1185">Reference proteome</keyword>
<evidence type="ECO:0000259" key="6">
    <source>
        <dbReference type="Pfam" id="PF00155"/>
    </source>
</evidence>
<evidence type="ECO:0000256" key="3">
    <source>
        <dbReference type="ARBA" id="ARBA00022898"/>
    </source>
</evidence>
<protein>
    <recommendedName>
        <fullName evidence="2">cysteine-S-conjugate beta-lyase</fullName>
        <ecNumber evidence="2">4.4.1.13</ecNumber>
    </recommendedName>
</protein>
<dbReference type="Gene3D" id="3.90.1150.10">
    <property type="entry name" value="Aspartate Aminotransferase, domain 1"/>
    <property type="match status" value="1"/>
</dbReference>
<dbReference type="CDD" id="cd00609">
    <property type="entry name" value="AAT_like"/>
    <property type="match status" value="1"/>
</dbReference>
<dbReference type="InterPro" id="IPR004839">
    <property type="entry name" value="Aminotransferase_I/II_large"/>
</dbReference>
<keyword evidence="7" id="KW-0032">Aminotransferase</keyword>
<proteinExistence type="inferred from homology"/>
<evidence type="ECO:0000256" key="5">
    <source>
        <dbReference type="ARBA" id="ARBA00037974"/>
    </source>
</evidence>
<evidence type="ECO:0000313" key="7">
    <source>
        <dbReference type="EMBL" id="GAA0226597.1"/>
    </source>
</evidence>
<keyword evidence="3" id="KW-0663">Pyridoxal phosphate</keyword>
<dbReference type="NCBIfam" id="TIGR04350">
    <property type="entry name" value="C_S_lyase_PatB"/>
    <property type="match status" value="1"/>
</dbReference>
<dbReference type="EMBL" id="BAAADG010000005">
    <property type="protein sequence ID" value="GAA0226597.1"/>
    <property type="molecule type" value="Genomic_DNA"/>
</dbReference>
<dbReference type="GO" id="GO:0008483">
    <property type="term" value="F:transaminase activity"/>
    <property type="evidence" value="ECO:0007669"/>
    <property type="project" value="UniProtKB-KW"/>
</dbReference>
<dbReference type="InterPro" id="IPR051798">
    <property type="entry name" value="Class-II_PLP-Dep_Aminotrans"/>
</dbReference>
<dbReference type="Gene3D" id="3.40.640.10">
    <property type="entry name" value="Type I PLP-dependent aspartate aminotransferase-like (Major domain)"/>
    <property type="match status" value="1"/>
</dbReference>
<organism evidence="7 8">
    <name type="scientific">Methylophaga marina</name>
    <dbReference type="NCBI Taxonomy" id="45495"/>
    <lineage>
        <taxon>Bacteria</taxon>
        <taxon>Pseudomonadati</taxon>
        <taxon>Pseudomonadota</taxon>
        <taxon>Gammaproteobacteria</taxon>
        <taxon>Thiotrichales</taxon>
        <taxon>Piscirickettsiaceae</taxon>
        <taxon>Methylophaga</taxon>
    </lineage>
</organism>
<gene>
    <name evidence="7" type="ORF">GCM10008964_17690</name>
</gene>
<dbReference type="Pfam" id="PF00155">
    <property type="entry name" value="Aminotran_1_2"/>
    <property type="match status" value="1"/>
</dbReference>
<dbReference type="Proteomes" id="UP001501476">
    <property type="component" value="Unassembled WGS sequence"/>
</dbReference>
<accession>A0ABN0TP84</accession>
<dbReference type="InterPro" id="IPR015422">
    <property type="entry name" value="PyrdxlP-dep_Trfase_small"/>
</dbReference>
<dbReference type="SUPFAM" id="SSF53383">
    <property type="entry name" value="PLP-dependent transferases"/>
    <property type="match status" value="1"/>
</dbReference>
<reference evidence="7 8" key="1">
    <citation type="journal article" date="2019" name="Int. J. Syst. Evol. Microbiol.">
        <title>The Global Catalogue of Microorganisms (GCM) 10K type strain sequencing project: providing services to taxonomists for standard genome sequencing and annotation.</title>
        <authorList>
            <consortium name="The Broad Institute Genomics Platform"/>
            <consortium name="The Broad Institute Genome Sequencing Center for Infectious Disease"/>
            <person name="Wu L."/>
            <person name="Ma J."/>
        </authorList>
    </citation>
    <scope>NUCLEOTIDE SEQUENCE [LARGE SCALE GENOMIC DNA]</scope>
    <source>
        <strain evidence="7 8">JCM 6886</strain>
    </source>
</reference>
<dbReference type="PANTHER" id="PTHR43525">
    <property type="entry name" value="PROTEIN MALY"/>
    <property type="match status" value="1"/>
</dbReference>
<feature type="domain" description="Aminotransferase class I/classII large" evidence="6">
    <location>
        <begin position="31"/>
        <end position="381"/>
    </location>
</feature>
<comment type="cofactor">
    <cofactor evidence="1">
        <name>pyridoxal 5'-phosphate</name>
        <dbReference type="ChEBI" id="CHEBI:597326"/>
    </cofactor>
</comment>
<evidence type="ECO:0000256" key="1">
    <source>
        <dbReference type="ARBA" id="ARBA00001933"/>
    </source>
</evidence>
<evidence type="ECO:0000256" key="4">
    <source>
        <dbReference type="ARBA" id="ARBA00023239"/>
    </source>
</evidence>